<dbReference type="Proteomes" id="UP000001555">
    <property type="component" value="Unassembled WGS sequence"/>
</dbReference>
<dbReference type="OMA" id="FCATNVT"/>
<proteinExistence type="predicted"/>
<reference evidence="2 4" key="1">
    <citation type="submission" date="2008-03" db="EMBL/GenBank/DDBJ databases">
        <title>Annotation of Ixodes scapularis.</title>
        <authorList>
            <consortium name="Ixodes scapularis Genome Project Consortium"/>
            <person name="Caler E."/>
            <person name="Hannick L.I."/>
            <person name="Bidwell S."/>
            <person name="Joardar V."/>
            <person name="Thiagarajan M."/>
            <person name="Amedeo P."/>
            <person name="Galinsky K.J."/>
            <person name="Schobel S."/>
            <person name="Inman J."/>
            <person name="Hostetler J."/>
            <person name="Miller J."/>
            <person name="Hammond M."/>
            <person name="Megy K."/>
            <person name="Lawson D."/>
            <person name="Kodira C."/>
            <person name="Sutton G."/>
            <person name="Meyer J."/>
            <person name="Hill C.A."/>
            <person name="Birren B."/>
            <person name="Nene V."/>
            <person name="Collins F."/>
            <person name="Alarcon-Chaidez F."/>
            <person name="Wikel S."/>
            <person name="Strausberg R."/>
        </authorList>
    </citation>
    <scope>NUCLEOTIDE SEQUENCE [LARGE SCALE GENOMIC DNA]</scope>
    <source>
        <strain evidence="4">Wikel</strain>
        <strain evidence="2">Wikel colony</strain>
    </source>
</reference>
<dbReference type="VEuPathDB" id="VectorBase:ISCI006008"/>
<evidence type="ECO:0000313" key="3">
    <source>
        <dbReference type="EnsemblMetazoa" id="ISCW006008-PA"/>
    </source>
</evidence>
<name>B7PN67_IXOSC</name>
<dbReference type="VEuPathDB" id="VectorBase:ISCP_032468"/>
<dbReference type="EMBL" id="ABJB010099272">
    <property type="status" value="NOT_ANNOTATED_CDS"/>
    <property type="molecule type" value="Genomic_DNA"/>
</dbReference>
<evidence type="ECO:0000313" key="2">
    <source>
        <dbReference type="EMBL" id="EEC08039.1"/>
    </source>
</evidence>
<organism>
    <name type="scientific">Ixodes scapularis</name>
    <name type="common">Black-legged tick</name>
    <name type="synonym">Deer tick</name>
    <dbReference type="NCBI Taxonomy" id="6945"/>
    <lineage>
        <taxon>Eukaryota</taxon>
        <taxon>Metazoa</taxon>
        <taxon>Ecdysozoa</taxon>
        <taxon>Arthropoda</taxon>
        <taxon>Chelicerata</taxon>
        <taxon>Arachnida</taxon>
        <taxon>Acari</taxon>
        <taxon>Parasitiformes</taxon>
        <taxon>Ixodida</taxon>
        <taxon>Ixodoidea</taxon>
        <taxon>Ixodidae</taxon>
        <taxon>Ixodinae</taxon>
        <taxon>Ixodes</taxon>
    </lineage>
</organism>
<sequence>MLLILTLTALLAGISGQSEDDANAYVDKVIKDELPAELKYLDPLTLRPFKFHLRQHPFGWVSFCATNVTGLGSVQRSGDCGSYGRSLPRRAFVGCNITVGDVEVRLCSTLKYGRNLTEVHANATFSEVRGRLYFSVGAWKAPSARAYPELGSATTVFSGLDDTPETHHLRLGYQAVARDLLAVAVERHLSEALTRAAHRVLFPL</sequence>
<feature type="signal peptide" evidence="1">
    <location>
        <begin position="1"/>
        <end position="16"/>
    </location>
</feature>
<dbReference type="KEGG" id="isc:8050801"/>
<evidence type="ECO:0000313" key="4">
    <source>
        <dbReference type="Proteomes" id="UP000001555"/>
    </source>
</evidence>
<dbReference type="PaxDb" id="6945-B7PN67"/>
<feature type="chain" id="PRO_5010826272" evidence="1">
    <location>
        <begin position="17"/>
        <end position="204"/>
    </location>
</feature>
<dbReference type="VEuPathDB" id="VectorBase:ISCW006008"/>
<reference evidence="3" key="2">
    <citation type="submission" date="2020-05" db="UniProtKB">
        <authorList>
            <consortium name="EnsemblMetazoa"/>
        </authorList>
    </citation>
    <scope>IDENTIFICATION</scope>
    <source>
        <strain evidence="3">wikel</strain>
    </source>
</reference>
<dbReference type="AlphaFoldDB" id="B7PN67"/>
<gene>
    <name evidence="3" type="primary">8050801</name>
    <name evidence="2" type="ORF">IscW_ISCW006008</name>
</gene>
<dbReference type="SMR" id="B7PN67"/>
<keyword evidence="4" id="KW-1185">Reference proteome</keyword>
<dbReference type="OrthoDB" id="6476804at2759"/>
<dbReference type="InParanoid" id="B7PN67"/>
<dbReference type="EnsemblMetazoa" id="ISCW006008-RA">
    <property type="protein sequence ID" value="ISCW006008-PA"/>
    <property type="gene ID" value="ISCW006008"/>
</dbReference>
<protein>
    <submittedName>
        <fullName evidence="2 3">Secreted protein, putative</fullName>
    </submittedName>
</protein>
<accession>B7PN67</accession>
<keyword evidence="1" id="KW-0732">Signal</keyword>
<dbReference type="EMBL" id="DS750534">
    <property type="protein sequence ID" value="EEC08039.1"/>
    <property type="molecule type" value="Genomic_DNA"/>
</dbReference>
<evidence type="ECO:0000256" key="1">
    <source>
        <dbReference type="SAM" id="SignalP"/>
    </source>
</evidence>
<dbReference type="HOGENOM" id="CLU_1344594_0_0_1"/>